<dbReference type="InterPro" id="IPR042150">
    <property type="entry name" value="MmRce1-like"/>
</dbReference>
<dbReference type="EMBL" id="CAJRAY010000023">
    <property type="protein sequence ID" value="CAG5081522.1"/>
    <property type="molecule type" value="Genomic_DNA"/>
</dbReference>
<feature type="transmembrane region" description="Helical" evidence="1">
    <location>
        <begin position="164"/>
        <end position="183"/>
    </location>
</feature>
<protein>
    <recommendedName>
        <fullName evidence="2">CAAX prenyl protease 2/Lysostaphin resistance protein A-like domain-containing protein</fullName>
    </recommendedName>
</protein>
<organism evidence="3 4">
    <name type="scientific">Thermobacillus xylanilyticus</name>
    <dbReference type="NCBI Taxonomy" id="76633"/>
    <lineage>
        <taxon>Bacteria</taxon>
        <taxon>Bacillati</taxon>
        <taxon>Bacillota</taxon>
        <taxon>Bacilli</taxon>
        <taxon>Bacillales</taxon>
        <taxon>Paenibacillaceae</taxon>
        <taxon>Thermobacillus</taxon>
    </lineage>
</organism>
<dbReference type="PANTHER" id="PTHR35797:SF1">
    <property type="entry name" value="PROTEASE"/>
    <property type="match status" value="1"/>
</dbReference>
<dbReference type="InterPro" id="IPR003675">
    <property type="entry name" value="Rce1/LyrA-like_dom"/>
</dbReference>
<comment type="caution">
    <text evidence="3">The sequence shown here is derived from an EMBL/GenBank/DDBJ whole genome shotgun (WGS) entry which is preliminary data.</text>
</comment>
<dbReference type="Proteomes" id="UP000681526">
    <property type="component" value="Unassembled WGS sequence"/>
</dbReference>
<feature type="transmembrane region" description="Helical" evidence="1">
    <location>
        <begin position="136"/>
        <end position="157"/>
    </location>
</feature>
<evidence type="ECO:0000313" key="3">
    <source>
        <dbReference type="EMBL" id="CAG5081522.1"/>
    </source>
</evidence>
<keyword evidence="1" id="KW-0812">Transmembrane</keyword>
<feature type="transmembrane region" description="Helical" evidence="1">
    <location>
        <begin position="195"/>
        <end position="213"/>
    </location>
</feature>
<feature type="transmembrane region" description="Helical" evidence="1">
    <location>
        <begin position="51"/>
        <end position="72"/>
    </location>
</feature>
<dbReference type="Pfam" id="PF02517">
    <property type="entry name" value="Rce1-like"/>
    <property type="match status" value="1"/>
</dbReference>
<keyword evidence="1" id="KW-0472">Membrane</keyword>
<proteinExistence type="predicted"/>
<evidence type="ECO:0000256" key="1">
    <source>
        <dbReference type="SAM" id="Phobius"/>
    </source>
</evidence>
<feature type="transmembrane region" description="Helical" evidence="1">
    <location>
        <begin position="220"/>
        <end position="238"/>
    </location>
</feature>
<feature type="transmembrane region" description="Helical" evidence="1">
    <location>
        <begin position="244"/>
        <end position="264"/>
    </location>
</feature>
<feature type="transmembrane region" description="Helical" evidence="1">
    <location>
        <begin position="96"/>
        <end position="116"/>
    </location>
</feature>
<evidence type="ECO:0000259" key="2">
    <source>
        <dbReference type="Pfam" id="PF02517"/>
    </source>
</evidence>
<dbReference type="PANTHER" id="PTHR35797">
    <property type="entry name" value="PROTEASE-RELATED"/>
    <property type="match status" value="1"/>
</dbReference>
<feature type="domain" description="CAAX prenyl protease 2/Lysostaphin resistance protein A-like" evidence="2">
    <location>
        <begin position="133"/>
        <end position="232"/>
    </location>
</feature>
<reference evidence="3 4" key="1">
    <citation type="submission" date="2021-04" db="EMBL/GenBank/DDBJ databases">
        <authorList>
            <person name="Rakotoarivonina H."/>
        </authorList>
    </citation>
    <scope>NUCLEOTIDE SEQUENCE [LARGE SCALE GENOMIC DNA]</scope>
    <source>
        <strain evidence="3 4">XE</strain>
    </source>
</reference>
<evidence type="ECO:0000313" key="4">
    <source>
        <dbReference type="Proteomes" id="UP000681526"/>
    </source>
</evidence>
<keyword evidence="1" id="KW-1133">Transmembrane helix</keyword>
<gene>
    <name evidence="3" type="primary">txxe 1022</name>
    <name evidence="3" type="ORF">TXXE_05135</name>
</gene>
<name>A0ABN7RN25_THEXY</name>
<keyword evidence="4" id="KW-1185">Reference proteome</keyword>
<sequence>MTFKHVEGVAVHANVCAAVKDDAPVLFDRFAFSAVLWLLVELIGEGPDIPVNLPVSSLMAFFPLITACILAYRREKGKGVRGVFRRLADWRSVRRNVWYLPALVLMPAVMFVSWLYMTLMQYPLPEPDLHWPMIPVMFAVFLIGAAGEEAGWMIYVVDPLQQRWSAWMAAAVCGVIWAVWHIIPWIQAGHDASWIVWHAWVTVLLRIVIVWIYNNAGRSVWMAVLVHAVTNVAFFVFPDYGSHYDPMVTGIILTAVVVVIVLRWGGRTLASQRSVSL</sequence>
<accession>A0ABN7RN25</accession>